<dbReference type="Proteomes" id="UP001163046">
    <property type="component" value="Unassembled WGS sequence"/>
</dbReference>
<evidence type="ECO:0000256" key="2">
    <source>
        <dbReference type="ARBA" id="ARBA00004141"/>
    </source>
</evidence>
<dbReference type="EC" id="2.3.2.27" evidence="4"/>
<dbReference type="GO" id="GO:0061630">
    <property type="term" value="F:ubiquitin protein ligase activity"/>
    <property type="evidence" value="ECO:0007669"/>
    <property type="project" value="UniProtKB-EC"/>
</dbReference>
<comment type="catalytic activity">
    <reaction evidence="1">
        <text>S-ubiquitinyl-[E2 ubiquitin-conjugating enzyme]-L-cysteine + [acceptor protein]-L-lysine = [E2 ubiquitin-conjugating enzyme]-L-cysteine + N(6)-ubiquitinyl-[acceptor protein]-L-lysine.</text>
        <dbReference type="EC" id="2.3.2.27"/>
    </reaction>
</comment>
<evidence type="ECO:0000256" key="3">
    <source>
        <dbReference type="ARBA" id="ARBA00004906"/>
    </source>
</evidence>
<evidence type="ECO:0000313" key="12">
    <source>
        <dbReference type="EMBL" id="KAJ7384979.1"/>
    </source>
</evidence>
<comment type="pathway">
    <text evidence="3">Protein modification; protein ubiquitination.</text>
</comment>
<dbReference type="InterPro" id="IPR056521">
    <property type="entry name" value="MARCHF6-like_C"/>
</dbReference>
<accession>A0A9W9ZPT1</accession>
<dbReference type="EMBL" id="MU825883">
    <property type="protein sequence ID" value="KAJ7384979.1"/>
    <property type="molecule type" value="Genomic_DNA"/>
</dbReference>
<evidence type="ECO:0000259" key="11">
    <source>
        <dbReference type="Pfam" id="PF23113"/>
    </source>
</evidence>
<evidence type="ECO:0000256" key="8">
    <source>
        <dbReference type="ARBA" id="ARBA00022989"/>
    </source>
</evidence>
<keyword evidence="12" id="KW-0012">Acyltransferase</keyword>
<feature type="domain" description="E3 ubiquitin-protein ligase MARCHF6-like C-terminal" evidence="11">
    <location>
        <begin position="23"/>
        <end position="113"/>
    </location>
</feature>
<feature type="transmembrane region" description="Helical" evidence="10">
    <location>
        <begin position="83"/>
        <end position="101"/>
    </location>
</feature>
<evidence type="ECO:0000256" key="9">
    <source>
        <dbReference type="ARBA" id="ARBA00023136"/>
    </source>
</evidence>
<keyword evidence="13" id="KW-1185">Reference proteome</keyword>
<comment type="subcellular location">
    <subcellularLocation>
        <location evidence="2">Membrane</location>
        <topology evidence="2">Multi-pass membrane protein</topology>
    </subcellularLocation>
</comment>
<dbReference type="PANTHER" id="PTHR13145:SF0">
    <property type="entry name" value="E3 UBIQUITIN-PROTEIN LIGASE MARCHF6"/>
    <property type="match status" value="1"/>
</dbReference>
<sequence length="140" mass="16247">MKKEQEEIGNAFLSNLNQLYLSVLIQVYQDGVRNINVMFIFRHVTLPVVTCLLLAVSFPYVVAAGVVPIFVRSPDTSLFCLRRIYPFLLAMFILIVGFIFQGRQFRLLYERIRNDKYLVGQKLVNYEHRKTQSQGCCCCN</sequence>
<dbReference type="AlphaFoldDB" id="A0A9W9ZPT1"/>
<gene>
    <name evidence="12" type="primary">MARCH6_2</name>
    <name evidence="12" type="ORF">OS493_018668</name>
</gene>
<evidence type="ECO:0000256" key="4">
    <source>
        <dbReference type="ARBA" id="ARBA00012483"/>
    </source>
</evidence>
<dbReference type="PANTHER" id="PTHR13145">
    <property type="entry name" value="SSM4 PROTEIN"/>
    <property type="match status" value="1"/>
</dbReference>
<organism evidence="12 13">
    <name type="scientific">Desmophyllum pertusum</name>
    <dbReference type="NCBI Taxonomy" id="174260"/>
    <lineage>
        <taxon>Eukaryota</taxon>
        <taxon>Metazoa</taxon>
        <taxon>Cnidaria</taxon>
        <taxon>Anthozoa</taxon>
        <taxon>Hexacorallia</taxon>
        <taxon>Scleractinia</taxon>
        <taxon>Caryophylliina</taxon>
        <taxon>Caryophylliidae</taxon>
        <taxon>Desmophyllum</taxon>
    </lineage>
</organism>
<evidence type="ECO:0000256" key="6">
    <source>
        <dbReference type="ARBA" id="ARBA00022692"/>
    </source>
</evidence>
<dbReference type="GO" id="GO:0005789">
    <property type="term" value="C:endoplasmic reticulum membrane"/>
    <property type="evidence" value="ECO:0007669"/>
    <property type="project" value="TreeGrafter"/>
</dbReference>
<evidence type="ECO:0000313" key="13">
    <source>
        <dbReference type="Proteomes" id="UP001163046"/>
    </source>
</evidence>
<evidence type="ECO:0000256" key="10">
    <source>
        <dbReference type="SAM" id="Phobius"/>
    </source>
</evidence>
<keyword evidence="6 10" id="KW-0812">Transmembrane</keyword>
<dbReference type="Pfam" id="PF23113">
    <property type="entry name" value="MARCHF6_C"/>
    <property type="match status" value="1"/>
</dbReference>
<comment type="caution">
    <text evidence="12">The sequence shown here is derived from an EMBL/GenBank/DDBJ whole genome shotgun (WGS) entry which is preliminary data.</text>
</comment>
<evidence type="ECO:0000256" key="5">
    <source>
        <dbReference type="ARBA" id="ARBA00022679"/>
    </source>
</evidence>
<proteinExistence type="predicted"/>
<keyword evidence="5 12" id="KW-0808">Transferase</keyword>
<protein>
    <recommendedName>
        <fullName evidence="4">RING-type E3 ubiquitin transferase</fullName>
        <ecNumber evidence="4">2.3.2.27</ecNumber>
    </recommendedName>
</protein>
<evidence type="ECO:0000256" key="7">
    <source>
        <dbReference type="ARBA" id="ARBA00022786"/>
    </source>
</evidence>
<evidence type="ECO:0000256" key="1">
    <source>
        <dbReference type="ARBA" id="ARBA00000900"/>
    </source>
</evidence>
<keyword evidence="9 10" id="KW-0472">Membrane</keyword>
<dbReference type="GO" id="GO:0036503">
    <property type="term" value="P:ERAD pathway"/>
    <property type="evidence" value="ECO:0007669"/>
    <property type="project" value="TreeGrafter"/>
</dbReference>
<reference evidence="12" key="1">
    <citation type="submission" date="2023-01" db="EMBL/GenBank/DDBJ databases">
        <title>Genome assembly of the deep-sea coral Lophelia pertusa.</title>
        <authorList>
            <person name="Herrera S."/>
            <person name="Cordes E."/>
        </authorList>
    </citation>
    <scope>NUCLEOTIDE SEQUENCE</scope>
    <source>
        <strain evidence="12">USNM1676648</strain>
        <tissue evidence="12">Polyp</tissue>
    </source>
</reference>
<keyword evidence="7" id="KW-0833">Ubl conjugation pathway</keyword>
<keyword evidence="8 10" id="KW-1133">Transmembrane helix</keyword>
<feature type="transmembrane region" description="Helical" evidence="10">
    <location>
        <begin position="44"/>
        <end position="71"/>
    </location>
</feature>
<dbReference type="OrthoDB" id="1108038at2759"/>
<name>A0A9W9ZPT1_9CNID</name>